<feature type="signal peptide" evidence="11">
    <location>
        <begin position="1"/>
        <end position="32"/>
    </location>
</feature>
<feature type="chain" id="PRO_5035261551" description="Leucine rich repeat neuronal 2" evidence="11">
    <location>
        <begin position="33"/>
        <end position="702"/>
    </location>
</feature>
<evidence type="ECO:0000256" key="1">
    <source>
        <dbReference type="ARBA" id="ARBA00004167"/>
    </source>
</evidence>
<dbReference type="Gene3D" id="2.60.40.10">
    <property type="entry name" value="Immunoglobulins"/>
    <property type="match status" value="2"/>
</dbReference>
<comment type="subcellular location">
    <subcellularLocation>
        <location evidence="1">Membrane</location>
        <topology evidence="1">Single-pass membrane protein</topology>
    </subcellularLocation>
</comment>
<dbReference type="InterPro" id="IPR050541">
    <property type="entry name" value="LRR_TM_domain-containing"/>
</dbReference>
<dbReference type="OrthoDB" id="635273at2759"/>
<keyword evidence="6" id="KW-1133">Transmembrane helix</keyword>
<dbReference type="InterPro" id="IPR013098">
    <property type="entry name" value="Ig_I-set"/>
</dbReference>
<feature type="domain" description="Fibronectin type-III" evidence="13">
    <location>
        <begin position="537"/>
        <end position="625"/>
    </location>
</feature>
<dbReference type="InterPro" id="IPR003599">
    <property type="entry name" value="Ig_sub"/>
</dbReference>
<evidence type="ECO:0008006" key="16">
    <source>
        <dbReference type="Google" id="ProtNLM"/>
    </source>
</evidence>
<organism evidence="14 15">
    <name type="scientific">Eleutherodactylus coqui</name>
    <name type="common">Puerto Rican coqui</name>
    <dbReference type="NCBI Taxonomy" id="57060"/>
    <lineage>
        <taxon>Eukaryota</taxon>
        <taxon>Metazoa</taxon>
        <taxon>Chordata</taxon>
        <taxon>Craniata</taxon>
        <taxon>Vertebrata</taxon>
        <taxon>Euteleostomi</taxon>
        <taxon>Amphibia</taxon>
        <taxon>Batrachia</taxon>
        <taxon>Anura</taxon>
        <taxon>Neobatrachia</taxon>
        <taxon>Hyloidea</taxon>
        <taxon>Eleutherodactylidae</taxon>
        <taxon>Eleutherodactylinae</taxon>
        <taxon>Eleutherodactylus</taxon>
        <taxon>Eleutherodactylus</taxon>
    </lineage>
</organism>
<keyword evidence="2" id="KW-0433">Leucine-rich repeat</keyword>
<keyword evidence="10" id="KW-0393">Immunoglobulin domain</keyword>
<evidence type="ECO:0000313" key="14">
    <source>
        <dbReference type="EMBL" id="KAG9485488.1"/>
    </source>
</evidence>
<evidence type="ECO:0000259" key="12">
    <source>
        <dbReference type="PROSITE" id="PS50835"/>
    </source>
</evidence>
<accession>A0A8J6FD66</accession>
<evidence type="ECO:0000256" key="3">
    <source>
        <dbReference type="ARBA" id="ARBA00022692"/>
    </source>
</evidence>
<dbReference type="Pfam" id="PF07679">
    <property type="entry name" value="I-set"/>
    <property type="match status" value="1"/>
</dbReference>
<dbReference type="FunFam" id="2.60.40.10:FF:000887">
    <property type="entry name" value="leucine-rich repeat neuronal protein 2"/>
    <property type="match status" value="1"/>
</dbReference>
<keyword evidence="4 11" id="KW-0732">Signal</keyword>
<dbReference type="PANTHER" id="PTHR24369:SF211">
    <property type="entry name" value="LEUCINE-RICH REPEAT-CONTAINING PROTEIN 15-LIKE"/>
    <property type="match status" value="1"/>
</dbReference>
<keyword evidence="5" id="KW-0677">Repeat</keyword>
<evidence type="ECO:0000256" key="5">
    <source>
        <dbReference type="ARBA" id="ARBA00022737"/>
    </source>
</evidence>
<dbReference type="FunFam" id="3.80.10.10:FF:000301">
    <property type="entry name" value="leucine-rich repeat neuronal protein 2"/>
    <property type="match status" value="1"/>
</dbReference>
<dbReference type="Pfam" id="PF13855">
    <property type="entry name" value="LRR_8"/>
    <property type="match status" value="3"/>
</dbReference>
<dbReference type="InterPro" id="IPR036179">
    <property type="entry name" value="Ig-like_dom_sf"/>
</dbReference>
<dbReference type="SUPFAM" id="SSF52058">
    <property type="entry name" value="L domain-like"/>
    <property type="match status" value="1"/>
</dbReference>
<keyword evidence="9" id="KW-0325">Glycoprotein</keyword>
<evidence type="ECO:0000256" key="11">
    <source>
        <dbReference type="SAM" id="SignalP"/>
    </source>
</evidence>
<dbReference type="Proteomes" id="UP000770717">
    <property type="component" value="Unassembled WGS sequence"/>
</dbReference>
<dbReference type="InterPro" id="IPR007110">
    <property type="entry name" value="Ig-like_dom"/>
</dbReference>
<dbReference type="SUPFAM" id="SSF48726">
    <property type="entry name" value="Immunoglobulin"/>
    <property type="match status" value="1"/>
</dbReference>
<dbReference type="AlphaFoldDB" id="A0A8J6FD66"/>
<dbReference type="PANTHER" id="PTHR24369">
    <property type="entry name" value="ANTIGEN BSP, PUTATIVE-RELATED"/>
    <property type="match status" value="1"/>
</dbReference>
<keyword evidence="8" id="KW-1015">Disulfide bond</keyword>
<dbReference type="PROSITE" id="PS51450">
    <property type="entry name" value="LRR"/>
    <property type="match status" value="2"/>
</dbReference>
<dbReference type="SMART" id="SM00082">
    <property type="entry name" value="LRRCT"/>
    <property type="match status" value="1"/>
</dbReference>
<dbReference type="InterPro" id="IPR032675">
    <property type="entry name" value="LRR_dom_sf"/>
</dbReference>
<evidence type="ECO:0000256" key="8">
    <source>
        <dbReference type="ARBA" id="ARBA00023157"/>
    </source>
</evidence>
<dbReference type="GO" id="GO:0005886">
    <property type="term" value="C:plasma membrane"/>
    <property type="evidence" value="ECO:0007669"/>
    <property type="project" value="TreeGrafter"/>
</dbReference>
<dbReference type="Gene3D" id="3.80.10.10">
    <property type="entry name" value="Ribonuclease Inhibitor"/>
    <property type="match status" value="2"/>
</dbReference>
<dbReference type="PROSITE" id="PS50835">
    <property type="entry name" value="IG_LIKE"/>
    <property type="match status" value="1"/>
</dbReference>
<evidence type="ECO:0000256" key="10">
    <source>
        <dbReference type="ARBA" id="ARBA00023319"/>
    </source>
</evidence>
<dbReference type="InterPro" id="IPR003961">
    <property type="entry name" value="FN3_dom"/>
</dbReference>
<evidence type="ECO:0000256" key="7">
    <source>
        <dbReference type="ARBA" id="ARBA00023136"/>
    </source>
</evidence>
<keyword evidence="3" id="KW-0812">Transmembrane</keyword>
<sequence length="702" mass="78588">MWKINFDYPSLGCRMRLLVVKLILFWASSALAGIPAVPWKVQCPSQCLCQIRPWYTPRSAYREANTVDCNDLFVTAVPNALPAGTHTLLLQSNNIARLEQVELGYLENLTELDLSQNSFSHVRDFNARHLPNLVSLHLEENQLENLPDNSFTGLESLEELYLNHNQLNDISPRAFSGLQRLLRLHLNSNLLTRLNNQWFKEMPSLEVLMVGGNKVSSILDMNFKALSNLRSLVLAGMGLKDVSDFALEGLLNLESLSLYDNKLIRVPKEALQRVPSLKFLDLNKNPLSRIQQKDFENMAQLKELGLNSMEELVSIDELALVNLPELTKLEVTNNPKLSFIHPKAFQKLPRMETLMLNNNALSSLHRETVESLPNLQEIAMHGNPLRCDCVIRWVNATASHVRFMEPQSTLCAEPPELRRTQLRLVPFREMSDRCLPLIPVPSFSPRVRASSGQSITLHCRALAEPEPQIYWVTPSGERLGVSANWGGYKVQEEGTLEIQVVSSAHAGVYTCVAQNLVGADYKSVHLMVNQLYPTRDDPVQLHVGEVGERHLLLSWVPPLNALGCSLRWSCLTPGASVERARLPVGLNSYNVTRLLPGEECRVCLRVSVLGGRVRTACASARTRETGTGYKHRGQKALTALAFCSLLVVIGLLARYRPGGRSDPSSPWSLSGRVIYPPVIHQWNQNKKEEHFAGLNVPATPLC</sequence>
<dbReference type="InterPro" id="IPR013783">
    <property type="entry name" value="Ig-like_fold"/>
</dbReference>
<feature type="domain" description="Ig-like" evidence="12">
    <location>
        <begin position="436"/>
        <end position="529"/>
    </location>
</feature>
<evidence type="ECO:0000256" key="2">
    <source>
        <dbReference type="ARBA" id="ARBA00022614"/>
    </source>
</evidence>
<dbReference type="InterPro" id="IPR003598">
    <property type="entry name" value="Ig_sub2"/>
</dbReference>
<dbReference type="SMART" id="SM00409">
    <property type="entry name" value="IG"/>
    <property type="match status" value="1"/>
</dbReference>
<gene>
    <name evidence="14" type="ORF">GDO78_008525</name>
</gene>
<dbReference type="SMART" id="SM00369">
    <property type="entry name" value="LRR_TYP"/>
    <property type="match status" value="10"/>
</dbReference>
<proteinExistence type="predicted"/>
<dbReference type="InterPro" id="IPR036116">
    <property type="entry name" value="FN3_sf"/>
</dbReference>
<protein>
    <recommendedName>
        <fullName evidence="16">Leucine rich repeat neuronal 2</fullName>
    </recommendedName>
</protein>
<dbReference type="EMBL" id="WNTK01000004">
    <property type="protein sequence ID" value="KAG9485488.1"/>
    <property type="molecule type" value="Genomic_DNA"/>
</dbReference>
<dbReference type="PROSITE" id="PS50853">
    <property type="entry name" value="FN3"/>
    <property type="match status" value="1"/>
</dbReference>
<dbReference type="InterPro" id="IPR003591">
    <property type="entry name" value="Leu-rich_rpt_typical-subtyp"/>
</dbReference>
<comment type="caution">
    <text evidence="14">The sequence shown here is derived from an EMBL/GenBank/DDBJ whole genome shotgun (WGS) entry which is preliminary data.</text>
</comment>
<dbReference type="SUPFAM" id="SSF49265">
    <property type="entry name" value="Fibronectin type III"/>
    <property type="match status" value="1"/>
</dbReference>
<keyword evidence="7" id="KW-0472">Membrane</keyword>
<dbReference type="SMART" id="SM00408">
    <property type="entry name" value="IGc2"/>
    <property type="match status" value="1"/>
</dbReference>
<evidence type="ECO:0000256" key="6">
    <source>
        <dbReference type="ARBA" id="ARBA00022989"/>
    </source>
</evidence>
<dbReference type="SMART" id="SM00365">
    <property type="entry name" value="LRR_SD22"/>
    <property type="match status" value="4"/>
</dbReference>
<dbReference type="CDD" id="cd00063">
    <property type="entry name" value="FN3"/>
    <property type="match status" value="1"/>
</dbReference>
<reference evidence="14" key="1">
    <citation type="thesis" date="2020" institute="ProQuest LLC" country="789 East Eisenhower Parkway, Ann Arbor, MI, USA">
        <title>Comparative Genomics and Chromosome Evolution.</title>
        <authorList>
            <person name="Mudd A.B."/>
        </authorList>
    </citation>
    <scope>NUCLEOTIDE SEQUENCE</scope>
    <source>
        <strain evidence="14">HN-11 Male</strain>
        <tissue evidence="14">Kidney and liver</tissue>
    </source>
</reference>
<dbReference type="FunFam" id="3.80.10.10:FF:000074">
    <property type="entry name" value="Leucine-rich repeat neuronal protein 1"/>
    <property type="match status" value="1"/>
</dbReference>
<evidence type="ECO:0000256" key="4">
    <source>
        <dbReference type="ARBA" id="ARBA00022729"/>
    </source>
</evidence>
<dbReference type="InterPro" id="IPR000483">
    <property type="entry name" value="Cys-rich_flank_reg_C"/>
</dbReference>
<evidence type="ECO:0000256" key="9">
    <source>
        <dbReference type="ARBA" id="ARBA00023180"/>
    </source>
</evidence>
<name>A0A8J6FD66_ELECQ</name>
<evidence type="ECO:0000313" key="15">
    <source>
        <dbReference type="Proteomes" id="UP000770717"/>
    </source>
</evidence>
<keyword evidence="15" id="KW-1185">Reference proteome</keyword>
<dbReference type="InterPro" id="IPR001611">
    <property type="entry name" value="Leu-rich_rpt"/>
</dbReference>
<evidence type="ECO:0000259" key="13">
    <source>
        <dbReference type="PROSITE" id="PS50853"/>
    </source>
</evidence>